<keyword evidence="1" id="KW-0547">Nucleotide-binding</keyword>
<dbReference type="AlphaFoldDB" id="A0A0X3NX43"/>
<dbReference type="PANTHER" id="PTHR23077:SF27">
    <property type="entry name" value="ATPASE FAMILY GENE 2 PROTEIN HOMOLOG A"/>
    <property type="match status" value="1"/>
</dbReference>
<feature type="transmembrane region" description="Helical" evidence="3">
    <location>
        <begin position="860"/>
        <end position="881"/>
    </location>
</feature>
<evidence type="ECO:0000256" key="2">
    <source>
        <dbReference type="ARBA" id="ARBA00022840"/>
    </source>
</evidence>
<feature type="domain" description="AAA+ ATPase" evidence="4">
    <location>
        <begin position="585"/>
        <end position="722"/>
    </location>
</feature>
<keyword evidence="3" id="KW-0812">Transmembrane</keyword>
<dbReference type="SUPFAM" id="SSF52540">
    <property type="entry name" value="P-loop containing nucleoside triphosphate hydrolases"/>
    <property type="match status" value="2"/>
</dbReference>
<name>A0A0X3NX43_SCHSO</name>
<dbReference type="InterPro" id="IPR003960">
    <property type="entry name" value="ATPase_AAA_CS"/>
</dbReference>
<dbReference type="EMBL" id="GEEE01019090">
    <property type="protein sequence ID" value="JAP44135.1"/>
    <property type="molecule type" value="Transcribed_RNA"/>
</dbReference>
<dbReference type="SMART" id="SM00382">
    <property type="entry name" value="AAA"/>
    <property type="match status" value="1"/>
</dbReference>
<organism evidence="5">
    <name type="scientific">Schistocephalus solidus</name>
    <name type="common">Tapeworm</name>
    <dbReference type="NCBI Taxonomy" id="70667"/>
    <lineage>
        <taxon>Eukaryota</taxon>
        <taxon>Metazoa</taxon>
        <taxon>Spiralia</taxon>
        <taxon>Lophotrochozoa</taxon>
        <taxon>Platyhelminthes</taxon>
        <taxon>Cestoda</taxon>
        <taxon>Eucestoda</taxon>
        <taxon>Diphyllobothriidea</taxon>
        <taxon>Diphyllobothriidae</taxon>
        <taxon>Schistocephalus</taxon>
    </lineage>
</organism>
<dbReference type="InterPro" id="IPR027417">
    <property type="entry name" value="P-loop_NTPase"/>
</dbReference>
<dbReference type="InterPro" id="IPR050168">
    <property type="entry name" value="AAA_ATPase_domain"/>
</dbReference>
<dbReference type="InterPro" id="IPR003959">
    <property type="entry name" value="ATPase_AAA_core"/>
</dbReference>
<evidence type="ECO:0000259" key="4">
    <source>
        <dbReference type="SMART" id="SM00382"/>
    </source>
</evidence>
<evidence type="ECO:0000313" key="5">
    <source>
        <dbReference type="EMBL" id="JAP44135.1"/>
    </source>
</evidence>
<keyword evidence="3" id="KW-1133">Transmembrane helix</keyword>
<dbReference type="PROSITE" id="PS00674">
    <property type="entry name" value="AAA"/>
    <property type="match status" value="1"/>
</dbReference>
<dbReference type="InterPro" id="IPR003593">
    <property type="entry name" value="AAA+_ATPase"/>
</dbReference>
<keyword evidence="2" id="KW-0067">ATP-binding</keyword>
<sequence length="884" mass="96866">LNLYTEFILPHWTLKAYMTMPVDLFLPKSFLEENNLRIFQPVIINNQFVSTPGLSKSRKASISQNALHRFGLVSSSTLTISDVKNVQSAELLKVVVTGQRFRCIKLFSQSLLYRLHNTYIILGSVLRFRILGADVDVRFVAVKLKTGVVSTEKFLDLPATAPENKPNDTVDSRKFEELEAVTFSNLHESPVVYKVSSTTVIEALDGQSDNLGRPSLPSSNAVTIPIGLEPTCLTVIDFLRQFSFSSWKKPCSEPTGLLLYGLQGCGKARCLSSLTSPNCVLDMSTKDTLGAYNWYNRLKFVTLSSDTCPTSIRSQKTNLGSQFHDWFSERLSADPLRPEHTGLVLIVPDFDQWPISRDGDDVSETSTTQKQDIFAAFYAGLHRLAVSLPAICVLATCTDCKDLMNHTDLRNLFYRQVLVALPNGEQRRRILEDELLSCYSVALHNASSHDDRRLGQLSASLHGYTSADLRRILRAAYAAALVGKMSGQPEMFGDSGIPNTGDGQSSATSPSLTEIIDRLEVEAWHYRPANIWAEISLFSPMRWSDIGGYADIKHTLSTAIQQRLLDSADPCGSAAMTNRKLGLGVPRGVLLHGPPGCSKTLFVRALATECNLPLVAVQASRIFGRYVGDSERNMQRILVHARACAPAILFIDEIDLLLPSRSSSESGVSQHVLGEVLTAMDGVEGQCGQLLLIAATNRLENLDPALRRAGRFDLTISVPPPDAEARCQILRIELAKRTTAACARQPDWMAAFAADRLQGYTGAEVVAVVQRAAELARETPGLEIGRKELETAQACVPPTTLEAYLRLTDLSQQTSMPEGAPGQLAEVGVSAPPAAKSSSMWQQQQETSSFFALSSITHPYITGSAILVALLSALICAYSLILRR</sequence>
<dbReference type="Pfam" id="PF00004">
    <property type="entry name" value="AAA"/>
    <property type="match status" value="1"/>
</dbReference>
<dbReference type="GO" id="GO:0005524">
    <property type="term" value="F:ATP binding"/>
    <property type="evidence" value="ECO:0007669"/>
    <property type="project" value="UniProtKB-KW"/>
</dbReference>
<evidence type="ECO:0000256" key="3">
    <source>
        <dbReference type="SAM" id="Phobius"/>
    </source>
</evidence>
<accession>A0A0X3NX43</accession>
<keyword evidence="3" id="KW-0472">Membrane</keyword>
<dbReference type="Gene3D" id="3.40.50.300">
    <property type="entry name" value="P-loop containing nucleotide triphosphate hydrolases"/>
    <property type="match status" value="2"/>
</dbReference>
<dbReference type="FunFam" id="3.40.50.300:FF:000061">
    <property type="entry name" value="ATPase family, AAA domain-containing 2"/>
    <property type="match status" value="1"/>
</dbReference>
<protein>
    <submittedName>
        <fullName evidence="5">ATPase family gene 2 protein</fullName>
    </submittedName>
</protein>
<dbReference type="PANTHER" id="PTHR23077">
    <property type="entry name" value="AAA-FAMILY ATPASE"/>
    <property type="match status" value="1"/>
</dbReference>
<gene>
    <name evidence="5" type="primary">AFG2</name>
    <name evidence="5" type="ORF">TR153400</name>
</gene>
<reference evidence="5" key="1">
    <citation type="submission" date="2016-01" db="EMBL/GenBank/DDBJ databases">
        <title>Reference transcriptome for the parasite Schistocephalus solidus: insights into the molecular evolution of parasitism.</title>
        <authorList>
            <person name="Hebert F.O."/>
            <person name="Grambauer S."/>
            <person name="Barber I."/>
            <person name="Landry C.R."/>
            <person name="Aubin-Horth N."/>
        </authorList>
    </citation>
    <scope>NUCLEOTIDE SEQUENCE</scope>
</reference>
<proteinExistence type="predicted"/>
<evidence type="ECO:0000256" key="1">
    <source>
        <dbReference type="ARBA" id="ARBA00022741"/>
    </source>
</evidence>
<feature type="non-terminal residue" evidence="5">
    <location>
        <position position="1"/>
    </location>
</feature>
<dbReference type="GO" id="GO:0005737">
    <property type="term" value="C:cytoplasm"/>
    <property type="evidence" value="ECO:0007669"/>
    <property type="project" value="TreeGrafter"/>
</dbReference>
<dbReference type="GO" id="GO:0016887">
    <property type="term" value="F:ATP hydrolysis activity"/>
    <property type="evidence" value="ECO:0007669"/>
    <property type="project" value="InterPro"/>
</dbReference>
<dbReference type="Gene3D" id="1.10.8.60">
    <property type="match status" value="2"/>
</dbReference>